<evidence type="ECO:0000256" key="7">
    <source>
        <dbReference type="ARBA" id="ARBA00023136"/>
    </source>
</evidence>
<dbReference type="GO" id="GO:0006493">
    <property type="term" value="P:protein O-linked glycosylation"/>
    <property type="evidence" value="ECO:0007669"/>
    <property type="project" value="InterPro"/>
</dbReference>
<evidence type="ECO:0000313" key="11">
    <source>
        <dbReference type="Proteomes" id="UP000547510"/>
    </source>
</evidence>
<feature type="transmembrane region" description="Helical" evidence="8">
    <location>
        <begin position="339"/>
        <end position="356"/>
    </location>
</feature>
<keyword evidence="4 10" id="KW-0808">Transferase</keyword>
<feature type="transmembrane region" description="Helical" evidence="8">
    <location>
        <begin position="308"/>
        <end position="327"/>
    </location>
</feature>
<evidence type="ECO:0000313" key="10">
    <source>
        <dbReference type="EMBL" id="MBB5959658.1"/>
    </source>
</evidence>
<comment type="caution">
    <text evidence="10">The sequence shown here is derived from an EMBL/GenBank/DDBJ whole genome shotgun (WGS) entry which is preliminary data.</text>
</comment>
<feature type="transmembrane region" description="Helical" evidence="8">
    <location>
        <begin position="69"/>
        <end position="89"/>
    </location>
</feature>
<feature type="transmembrane region" description="Helical" evidence="8">
    <location>
        <begin position="283"/>
        <end position="302"/>
    </location>
</feature>
<evidence type="ECO:0000256" key="4">
    <source>
        <dbReference type="ARBA" id="ARBA00022679"/>
    </source>
</evidence>
<feature type="transmembrane region" description="Helical" evidence="8">
    <location>
        <begin position="192"/>
        <end position="217"/>
    </location>
</feature>
<dbReference type="Proteomes" id="UP000547510">
    <property type="component" value="Unassembled WGS sequence"/>
</dbReference>
<feature type="transmembrane region" description="Helical" evidence="8">
    <location>
        <begin position="151"/>
        <end position="180"/>
    </location>
</feature>
<evidence type="ECO:0000256" key="5">
    <source>
        <dbReference type="ARBA" id="ARBA00022692"/>
    </source>
</evidence>
<feature type="domain" description="ArnT-like N-terminal" evidence="9">
    <location>
        <begin position="68"/>
        <end position="183"/>
    </location>
</feature>
<dbReference type="InterPro" id="IPR003342">
    <property type="entry name" value="ArnT-like_N"/>
</dbReference>
<feature type="transmembrane region" description="Helical" evidence="8">
    <location>
        <begin position="39"/>
        <end position="57"/>
    </location>
</feature>
<keyword evidence="7 8" id="KW-0472">Membrane</keyword>
<feature type="transmembrane region" description="Helical" evidence="8">
    <location>
        <begin position="119"/>
        <end position="139"/>
    </location>
</feature>
<dbReference type="Pfam" id="PF02366">
    <property type="entry name" value="PMT"/>
    <property type="match status" value="1"/>
</dbReference>
<evidence type="ECO:0000256" key="2">
    <source>
        <dbReference type="ARBA" id="ARBA00022475"/>
    </source>
</evidence>
<sequence length="475" mass="49997">MRALGLTRSFDLWVDEMVYARLGLTVSQGRLPHLDGHPFFLHPPGGFLFNGLLIDLFGLSGNDMDLALALRWGNAVLGAVTVALGFLLISRVSGTGIAAGCATILAFDPFVLRNNSRLFLETPAIAVTLAGYLLLVRAMSGRGRVPTGTAIAAGLLLGCGVLTKDATVVLAAVPLVLAVVWKQTLHVREAAVVLAAGAVPYLLYLVVVLFNGLLGAWGHAKLDGVERMIGLTQTTGFNAPDTPNLVGRLIDQIGYFGTSYLLLAACPVVGVVAARSAHPARRLVGMCAVAMGALGIYAAAFGTFEEQYGYGVIVTGTLALGAAAAELRDSHPRLVKPGAVGLACLIVLTMALGIRVETTQDNSIQAVRDWVRHNLPADAKVGVTSNTAQWAFADDPRFGVWPSAPALRDNGATYILTHDLYTEQGYSYAKISVITWLRGNATPLATFTGPTNGDTVLWRIDPATLDKAAVQGVGS</sequence>
<keyword evidence="2" id="KW-1003">Cell membrane</keyword>
<comment type="subcellular location">
    <subcellularLocation>
        <location evidence="1">Cell membrane</location>
        <topology evidence="1">Multi-pass membrane protein</topology>
    </subcellularLocation>
</comment>
<dbReference type="InterPro" id="IPR050297">
    <property type="entry name" value="LipidA_mod_glycosyltrf_83"/>
</dbReference>
<dbReference type="GO" id="GO:0009103">
    <property type="term" value="P:lipopolysaccharide biosynthetic process"/>
    <property type="evidence" value="ECO:0007669"/>
    <property type="project" value="UniProtKB-ARBA"/>
</dbReference>
<organism evidence="10 11">
    <name type="scientific">Saccharothrix tamanrassetensis</name>
    <dbReference type="NCBI Taxonomy" id="1051531"/>
    <lineage>
        <taxon>Bacteria</taxon>
        <taxon>Bacillati</taxon>
        <taxon>Actinomycetota</taxon>
        <taxon>Actinomycetes</taxon>
        <taxon>Pseudonocardiales</taxon>
        <taxon>Pseudonocardiaceae</taxon>
        <taxon>Saccharothrix</taxon>
    </lineage>
</organism>
<evidence type="ECO:0000256" key="3">
    <source>
        <dbReference type="ARBA" id="ARBA00022676"/>
    </source>
</evidence>
<keyword evidence="11" id="KW-1185">Reference proteome</keyword>
<proteinExistence type="predicted"/>
<evidence type="ECO:0000256" key="6">
    <source>
        <dbReference type="ARBA" id="ARBA00022989"/>
    </source>
</evidence>
<keyword evidence="3" id="KW-0328">Glycosyltransferase</keyword>
<dbReference type="GO" id="GO:0000030">
    <property type="term" value="F:mannosyltransferase activity"/>
    <property type="evidence" value="ECO:0007669"/>
    <property type="project" value="InterPro"/>
</dbReference>
<gene>
    <name evidence="10" type="ORF">FHS29_006279</name>
</gene>
<dbReference type="GO" id="GO:0005886">
    <property type="term" value="C:plasma membrane"/>
    <property type="evidence" value="ECO:0007669"/>
    <property type="project" value="UniProtKB-SubCell"/>
</dbReference>
<name>A0A841CU41_9PSEU</name>
<keyword evidence="6 8" id="KW-1133">Transmembrane helix</keyword>
<dbReference type="EMBL" id="JACHJN010000012">
    <property type="protein sequence ID" value="MBB5959658.1"/>
    <property type="molecule type" value="Genomic_DNA"/>
</dbReference>
<reference evidence="10 11" key="1">
    <citation type="submission" date="2020-08" db="EMBL/GenBank/DDBJ databases">
        <title>Genomic Encyclopedia of Type Strains, Phase III (KMG-III): the genomes of soil and plant-associated and newly described type strains.</title>
        <authorList>
            <person name="Whitman W."/>
        </authorList>
    </citation>
    <scope>NUCLEOTIDE SEQUENCE [LARGE SCALE GENOMIC DNA]</scope>
    <source>
        <strain evidence="10 11">CECT 8640</strain>
    </source>
</reference>
<dbReference type="RefSeq" id="WP_184696761.1">
    <property type="nucleotide sequence ID" value="NZ_JACHJN010000012.1"/>
</dbReference>
<dbReference type="AlphaFoldDB" id="A0A841CU41"/>
<dbReference type="GO" id="GO:0016763">
    <property type="term" value="F:pentosyltransferase activity"/>
    <property type="evidence" value="ECO:0007669"/>
    <property type="project" value="TreeGrafter"/>
</dbReference>
<accession>A0A841CU41</accession>
<dbReference type="PANTHER" id="PTHR33908:SF11">
    <property type="entry name" value="MEMBRANE PROTEIN"/>
    <property type="match status" value="1"/>
</dbReference>
<evidence type="ECO:0000256" key="8">
    <source>
        <dbReference type="SAM" id="Phobius"/>
    </source>
</evidence>
<feature type="transmembrane region" description="Helical" evidence="8">
    <location>
        <begin position="253"/>
        <end position="274"/>
    </location>
</feature>
<feature type="transmembrane region" description="Helical" evidence="8">
    <location>
        <begin position="95"/>
        <end position="112"/>
    </location>
</feature>
<keyword evidence="5 8" id="KW-0812">Transmembrane</keyword>
<protein>
    <submittedName>
        <fullName evidence="10">4-amino-4-deoxy-L-arabinose transferase-like glycosyltransferase</fullName>
    </submittedName>
</protein>
<evidence type="ECO:0000256" key="1">
    <source>
        <dbReference type="ARBA" id="ARBA00004651"/>
    </source>
</evidence>
<dbReference type="PANTHER" id="PTHR33908">
    <property type="entry name" value="MANNOSYLTRANSFERASE YKCB-RELATED"/>
    <property type="match status" value="1"/>
</dbReference>
<evidence type="ECO:0000259" key="9">
    <source>
        <dbReference type="Pfam" id="PF02366"/>
    </source>
</evidence>